<dbReference type="AlphaFoldDB" id="A0A117NFJ7"/>
<gene>
    <name evidence="1" type="ORF">ABT39_MTgene3476</name>
</gene>
<comment type="caution">
    <text evidence="1">The sequence shown here is derived from an EMBL/GenBank/DDBJ whole genome shotgun (WGS) entry which is preliminary data.</text>
</comment>
<reference evidence="1" key="1">
    <citation type="journal article" date="2015" name="Genome Biol. Evol.">
        <title>Organellar Genomes of White Spruce (Picea glauca): Assembly and Annotation.</title>
        <authorList>
            <person name="Jackman S.D."/>
            <person name="Warren R.L."/>
            <person name="Gibb E.A."/>
            <person name="Vandervalk B.P."/>
            <person name="Mohamadi H."/>
            <person name="Chu J."/>
            <person name="Raymond A."/>
            <person name="Pleasance S."/>
            <person name="Coope R."/>
            <person name="Wildung M.R."/>
            <person name="Ritland C.E."/>
            <person name="Bousquet J."/>
            <person name="Jones S.J."/>
            <person name="Bohlmann J."/>
            <person name="Birol I."/>
        </authorList>
    </citation>
    <scope>NUCLEOTIDE SEQUENCE [LARGE SCALE GENOMIC DNA]</scope>
    <source>
        <tissue evidence="1">Flushing bud</tissue>
    </source>
</reference>
<accession>A0A117NFJ7</accession>
<keyword evidence="1" id="KW-0496">Mitochondrion</keyword>
<geneLocation type="mitochondrion" evidence="1"/>
<organism evidence="1">
    <name type="scientific">Picea glauca</name>
    <name type="common">White spruce</name>
    <name type="synonym">Pinus glauca</name>
    <dbReference type="NCBI Taxonomy" id="3330"/>
    <lineage>
        <taxon>Eukaryota</taxon>
        <taxon>Viridiplantae</taxon>
        <taxon>Streptophyta</taxon>
        <taxon>Embryophyta</taxon>
        <taxon>Tracheophyta</taxon>
        <taxon>Spermatophyta</taxon>
        <taxon>Pinopsida</taxon>
        <taxon>Pinidae</taxon>
        <taxon>Conifers I</taxon>
        <taxon>Pinales</taxon>
        <taxon>Pinaceae</taxon>
        <taxon>Picea</taxon>
    </lineage>
</organism>
<evidence type="ECO:0000313" key="1">
    <source>
        <dbReference type="EMBL" id="KUM45303.1"/>
    </source>
</evidence>
<dbReference type="EMBL" id="LKAM01000021">
    <property type="protein sequence ID" value="KUM45303.1"/>
    <property type="molecule type" value="Genomic_DNA"/>
</dbReference>
<protein>
    <submittedName>
        <fullName evidence="1">Uncharacterized protein</fullName>
    </submittedName>
</protein>
<name>A0A117NFJ7_PICGL</name>
<sequence>MLAMVIVYSIPYIYIHPFSNYRDIHTYYIELHLYTTIIPRYPYIVERKSRTLIYGYILHLFPRLWYE</sequence>
<proteinExistence type="predicted"/>